<protein>
    <recommendedName>
        <fullName evidence="2">Antitoxin</fullName>
    </recommendedName>
</protein>
<dbReference type="STRING" id="635013.TherJR_0904"/>
<comment type="similarity">
    <text evidence="1 2">Belongs to the phD/YefM antitoxin family.</text>
</comment>
<dbReference type="eggNOG" id="COG4118">
    <property type="taxonomic scope" value="Bacteria"/>
</dbReference>
<evidence type="ECO:0000256" key="1">
    <source>
        <dbReference type="ARBA" id="ARBA00009981"/>
    </source>
</evidence>
<evidence type="ECO:0000313" key="4">
    <source>
        <dbReference type="Proteomes" id="UP000002377"/>
    </source>
</evidence>
<dbReference type="InterPro" id="IPR036165">
    <property type="entry name" value="YefM-like_sf"/>
</dbReference>
<dbReference type="AlphaFoldDB" id="D5XDC2"/>
<dbReference type="KEGG" id="tjr:TherJR_0904"/>
<dbReference type="NCBIfam" id="TIGR01552">
    <property type="entry name" value="phd_fam"/>
    <property type="match status" value="1"/>
</dbReference>
<accession>D5XDC2</accession>
<evidence type="ECO:0000313" key="3">
    <source>
        <dbReference type="EMBL" id="ADG81770.1"/>
    </source>
</evidence>
<organism evidence="3 4">
    <name type="scientific">Thermincola potens (strain JR)</name>
    <dbReference type="NCBI Taxonomy" id="635013"/>
    <lineage>
        <taxon>Bacteria</taxon>
        <taxon>Bacillati</taxon>
        <taxon>Bacillota</taxon>
        <taxon>Clostridia</taxon>
        <taxon>Eubacteriales</taxon>
        <taxon>Thermincolaceae</taxon>
        <taxon>Thermincola</taxon>
    </lineage>
</organism>
<dbReference type="OrthoDB" id="9808428at2"/>
<dbReference type="EMBL" id="CP002028">
    <property type="protein sequence ID" value="ADG81770.1"/>
    <property type="molecule type" value="Genomic_DNA"/>
</dbReference>
<dbReference type="InterPro" id="IPR006442">
    <property type="entry name" value="Antitoxin_Phd/YefM"/>
</dbReference>
<evidence type="ECO:0000256" key="2">
    <source>
        <dbReference type="RuleBase" id="RU362080"/>
    </source>
</evidence>
<name>D5XDC2_THEPJ</name>
<gene>
    <name evidence="3" type="ordered locus">TherJR_0904</name>
</gene>
<dbReference type="Pfam" id="PF02604">
    <property type="entry name" value="PhdYeFM_antitox"/>
    <property type="match status" value="1"/>
</dbReference>
<comment type="function">
    <text evidence="2">Antitoxin component of a type II toxin-antitoxin (TA) system.</text>
</comment>
<dbReference type="HOGENOM" id="CLU_195100_0_0_9"/>
<dbReference type="RefSeq" id="WP_013119789.1">
    <property type="nucleotide sequence ID" value="NC_014152.1"/>
</dbReference>
<sequence>MIVSSSEFKTNIGRYLSLVSKEDIIITRNGKRVARLIAEEEDKVAIAKSLIGILPSTVTKEEAKEEKVKRYENLD</sequence>
<dbReference type="Gene3D" id="3.40.1620.10">
    <property type="entry name" value="YefM-like domain"/>
    <property type="match status" value="1"/>
</dbReference>
<dbReference type="SUPFAM" id="SSF143120">
    <property type="entry name" value="YefM-like"/>
    <property type="match status" value="1"/>
</dbReference>
<proteinExistence type="inferred from homology"/>
<reference evidence="3 4" key="1">
    <citation type="submission" date="2010-05" db="EMBL/GenBank/DDBJ databases">
        <title>Complete sequence of Thermincola sp. JR.</title>
        <authorList>
            <consortium name="US DOE Joint Genome Institute"/>
            <person name="Lucas S."/>
            <person name="Copeland A."/>
            <person name="Lapidus A."/>
            <person name="Cheng J.-F."/>
            <person name="Bruce D."/>
            <person name="Goodwin L."/>
            <person name="Pitluck S."/>
            <person name="Chertkov O."/>
            <person name="Detter J.C."/>
            <person name="Han C."/>
            <person name="Tapia R."/>
            <person name="Land M."/>
            <person name="Hauser L."/>
            <person name="Kyrpides N."/>
            <person name="Mikhailova N."/>
            <person name="Hazen T.C."/>
            <person name="Woyke T."/>
        </authorList>
    </citation>
    <scope>NUCLEOTIDE SEQUENCE [LARGE SCALE GENOMIC DNA]</scope>
    <source>
        <strain evidence="3 4">JR</strain>
    </source>
</reference>
<dbReference type="Proteomes" id="UP000002377">
    <property type="component" value="Chromosome"/>
</dbReference>
<keyword evidence="4" id="KW-1185">Reference proteome</keyword>